<sequence length="168" mass="19367">MRDEFLLEKGTSEVLNKSLSDRLSWIQNEHWVNTRISRMAFQWMEYLLRSERTERPDCLHLIGDSGRGKSALLRNFSELHPVIDCEDPLRKRRPVLRVVAKPEERSGAVAVGAASLRYMIMRSAWPDARRMTDHCSTEECDEILKIQGVKLLLIDEGGEFSVAGNRLR</sequence>
<dbReference type="Proteomes" id="UP000253782">
    <property type="component" value="Unassembled WGS sequence"/>
</dbReference>
<dbReference type="AlphaFoldDB" id="A0A369UIE2"/>
<dbReference type="Pfam" id="PF05621">
    <property type="entry name" value="TniB"/>
    <property type="match status" value="1"/>
</dbReference>
<dbReference type="InterPro" id="IPR008868">
    <property type="entry name" value="TniB"/>
</dbReference>
<gene>
    <name evidence="1" type="ORF">DVJ77_18380</name>
</gene>
<organism evidence="1 2">
    <name type="scientific">Dyella tabacisoli</name>
    <dbReference type="NCBI Taxonomy" id="2282381"/>
    <lineage>
        <taxon>Bacteria</taxon>
        <taxon>Pseudomonadati</taxon>
        <taxon>Pseudomonadota</taxon>
        <taxon>Gammaproteobacteria</taxon>
        <taxon>Lysobacterales</taxon>
        <taxon>Rhodanobacteraceae</taxon>
        <taxon>Dyella</taxon>
    </lineage>
</organism>
<name>A0A369UIE2_9GAMM</name>
<evidence type="ECO:0000313" key="1">
    <source>
        <dbReference type="EMBL" id="RDD80113.1"/>
    </source>
</evidence>
<dbReference type="RefSeq" id="WP_114846991.1">
    <property type="nucleotide sequence ID" value="NZ_JBHSPE010000010.1"/>
</dbReference>
<reference evidence="1 2" key="1">
    <citation type="submission" date="2018-07" db="EMBL/GenBank/DDBJ databases">
        <title>Dyella tabacisoli L4-6T, whole genome shotgun sequence.</title>
        <authorList>
            <person name="Zhou X.-K."/>
            <person name="Li W.-J."/>
            <person name="Duan Y.-Q."/>
        </authorList>
    </citation>
    <scope>NUCLEOTIDE SEQUENCE [LARGE SCALE GENOMIC DNA]</scope>
    <source>
        <strain evidence="1 2">L4-6</strain>
    </source>
</reference>
<dbReference type="OrthoDB" id="6057124at2"/>
<dbReference type="EMBL" id="QQAH01000020">
    <property type="protein sequence ID" value="RDD80113.1"/>
    <property type="molecule type" value="Genomic_DNA"/>
</dbReference>
<accession>A0A369UIE2</accession>
<keyword evidence="2" id="KW-1185">Reference proteome</keyword>
<evidence type="ECO:0000313" key="2">
    <source>
        <dbReference type="Proteomes" id="UP000253782"/>
    </source>
</evidence>
<protein>
    <submittedName>
        <fullName evidence="1">Uncharacterized protein</fullName>
    </submittedName>
</protein>
<comment type="caution">
    <text evidence="1">The sequence shown here is derived from an EMBL/GenBank/DDBJ whole genome shotgun (WGS) entry which is preliminary data.</text>
</comment>
<proteinExistence type="predicted"/>